<feature type="compositionally biased region" description="Polar residues" evidence="1">
    <location>
        <begin position="683"/>
        <end position="716"/>
    </location>
</feature>
<feature type="compositionally biased region" description="Gly residues" evidence="1">
    <location>
        <begin position="470"/>
        <end position="479"/>
    </location>
</feature>
<feature type="region of interest" description="Disordered" evidence="1">
    <location>
        <begin position="751"/>
        <end position="839"/>
    </location>
</feature>
<feature type="compositionally biased region" description="Polar residues" evidence="1">
    <location>
        <begin position="772"/>
        <end position="793"/>
    </location>
</feature>
<feature type="region of interest" description="Disordered" evidence="1">
    <location>
        <begin position="375"/>
        <end position="564"/>
    </location>
</feature>
<accession>A0ABR0BCZ8</accession>
<feature type="compositionally biased region" description="Polar residues" evidence="1">
    <location>
        <begin position="600"/>
        <end position="622"/>
    </location>
</feature>
<proteinExistence type="predicted"/>
<keyword evidence="3" id="KW-1185">Reference proteome</keyword>
<name>A0ABR0BCZ8_PURLI</name>
<dbReference type="Proteomes" id="UP001287286">
    <property type="component" value="Unassembled WGS sequence"/>
</dbReference>
<feature type="region of interest" description="Disordered" evidence="1">
    <location>
        <begin position="589"/>
        <end position="637"/>
    </location>
</feature>
<dbReference type="EMBL" id="JAWRVI010000323">
    <property type="protein sequence ID" value="KAK4068314.1"/>
    <property type="molecule type" value="Genomic_DNA"/>
</dbReference>
<feature type="compositionally biased region" description="Low complexity" evidence="1">
    <location>
        <begin position="800"/>
        <end position="813"/>
    </location>
</feature>
<feature type="region of interest" description="Disordered" evidence="1">
    <location>
        <begin position="189"/>
        <end position="218"/>
    </location>
</feature>
<reference evidence="2 3" key="1">
    <citation type="journal article" date="2024" name="Microbiol. Resour. Announc.">
        <title>Genome annotations for the ascomycete fungi Trichoderma harzianum, Trichoderma aggressivum, and Purpureocillium lilacinum.</title>
        <authorList>
            <person name="Beijen E.P.W."/>
            <person name="Ohm R.A."/>
        </authorList>
    </citation>
    <scope>NUCLEOTIDE SEQUENCE [LARGE SCALE GENOMIC DNA]</scope>
    <source>
        <strain evidence="2 3">CBS 150709</strain>
    </source>
</reference>
<sequence length="932" mass="101035">MGFPEQHMSRRIQLIQTRATQCERELQDINSAHRDYEASVARINNRLKESWEKLNAKNGTEDCRAIQNSIVGYGGELERLRSHYEADFENAAEAYKSRIDAAWTKFRQEVTTALSISLSANLTQVSPTGVAEQCTPTSPSYGKHLGLEAALPSHAHERACPSADCDENERKRKALEGLEPQHCKRQNFSVTSSTKGSPTMTCQSKTCANPGSQVPHESVQTATRPQIEAPIPGEVYITSWEKSNGLSAVVLLPTTDLEDVGLPYTLHSLGLASYPPDCYVCDPDDGSLQWSKGYEDGGPFVAERKYPVMYFDGQEFPVKNAVGWVSARNLQRFDPENTTVRKLINYSQHAWKYVQERDELRASAKLARRFNREERGFGEEHRASSGKYDLSTRDPTLNRQSQKNTPEDVGDPSSTAPKSDGPAEYTCRSDEHAQSKEDANATAGPEVQGQHQKPSQSDRPPQLTHSQKGGPQGACGYGGSAQSAGTRIADTADGAESPSCQRTAIGQLPKPAGNLADRADGSAAPAPTSLPVRERSGLLQPLDGIVRRGRMEEPANEQPKGEQTQLWDVFVATAQQGRDRYARQALVEKPFLGRTEPDTTEPNGGTGNSTKTGCRVQNSGPETVSKAIPRGMAEPSDSSCFSWVQEYKSAASVEGGGNAGDLIDCSRIPDSQLADMARTTLEGSQAVTTNPTGSTPIEQSGLLSSTATEQNSSTLSLGDENETRSSSSSSSLSPLLAVAPSGSLYGNRAKHGATLASRDGSSRTPWPLPCSSEPQPCSNGPSLANEIGPTTRNGAVCEVTSSANTSNSTPSLSDWRRSSTAGAGWRDARKTPLVTPSARQNDEHRATIIQFDRATPKTQITEDAPKSTYEGGWPLSIPGSLMLELKKVSKTEAPRPETFKESNGEYYCPFGCATRTWTSRSWFTRHLLNTHV</sequence>
<feature type="compositionally biased region" description="Low complexity" evidence="1">
    <location>
        <begin position="725"/>
        <end position="735"/>
    </location>
</feature>
<feature type="compositionally biased region" description="Polar residues" evidence="1">
    <location>
        <begin position="189"/>
        <end position="212"/>
    </location>
</feature>
<evidence type="ECO:0000313" key="2">
    <source>
        <dbReference type="EMBL" id="KAK4068314.1"/>
    </source>
</evidence>
<evidence type="ECO:0000256" key="1">
    <source>
        <dbReference type="SAM" id="MobiDB-lite"/>
    </source>
</evidence>
<protein>
    <recommendedName>
        <fullName evidence="4">C2H2-type domain-containing protein</fullName>
    </recommendedName>
</protein>
<evidence type="ECO:0000313" key="3">
    <source>
        <dbReference type="Proteomes" id="UP001287286"/>
    </source>
</evidence>
<feature type="region of interest" description="Disordered" evidence="1">
    <location>
        <begin position="683"/>
        <end position="735"/>
    </location>
</feature>
<evidence type="ECO:0008006" key="4">
    <source>
        <dbReference type="Google" id="ProtNLM"/>
    </source>
</evidence>
<comment type="caution">
    <text evidence="2">The sequence shown here is derived from an EMBL/GenBank/DDBJ whole genome shotgun (WGS) entry which is preliminary data.</text>
</comment>
<feature type="compositionally biased region" description="Basic and acidic residues" evidence="1">
    <location>
        <begin position="427"/>
        <end position="439"/>
    </location>
</feature>
<feature type="compositionally biased region" description="Polar residues" evidence="1">
    <location>
        <begin position="449"/>
        <end position="469"/>
    </location>
</feature>
<gene>
    <name evidence="2" type="ORF">Purlil1_13839</name>
</gene>
<feature type="compositionally biased region" description="Polar residues" evidence="1">
    <location>
        <begin position="393"/>
        <end position="404"/>
    </location>
</feature>
<organism evidence="2 3">
    <name type="scientific">Purpureocillium lilacinum</name>
    <name type="common">Paecilomyces lilacinus</name>
    <dbReference type="NCBI Taxonomy" id="33203"/>
    <lineage>
        <taxon>Eukaryota</taxon>
        <taxon>Fungi</taxon>
        <taxon>Dikarya</taxon>
        <taxon>Ascomycota</taxon>
        <taxon>Pezizomycotina</taxon>
        <taxon>Sordariomycetes</taxon>
        <taxon>Hypocreomycetidae</taxon>
        <taxon>Hypocreales</taxon>
        <taxon>Ophiocordycipitaceae</taxon>
        <taxon>Purpureocillium</taxon>
    </lineage>
</organism>